<dbReference type="GO" id="GO:0006886">
    <property type="term" value="P:intracellular protein transport"/>
    <property type="evidence" value="ECO:0007669"/>
    <property type="project" value="InterPro"/>
</dbReference>
<dbReference type="SUPFAM" id="SSF53300">
    <property type="entry name" value="vWA-like"/>
    <property type="match status" value="1"/>
</dbReference>
<feature type="region of interest" description="Disordered" evidence="3">
    <location>
        <begin position="265"/>
        <end position="287"/>
    </location>
</feature>
<dbReference type="NCBIfam" id="TIGR00231">
    <property type="entry name" value="small_GTP"/>
    <property type="match status" value="1"/>
</dbReference>
<dbReference type="GO" id="GO:0003924">
    <property type="term" value="F:GTPase activity"/>
    <property type="evidence" value="ECO:0007669"/>
    <property type="project" value="InterPro"/>
</dbReference>
<dbReference type="PROSITE" id="PS51419">
    <property type="entry name" value="RAB"/>
    <property type="match status" value="1"/>
</dbReference>
<keyword evidence="1" id="KW-0547">Nucleotide-binding</keyword>
<feature type="non-terminal residue" evidence="4">
    <location>
        <position position="817"/>
    </location>
</feature>
<dbReference type="GO" id="GO:0030127">
    <property type="term" value="C:COPII vesicle coat"/>
    <property type="evidence" value="ECO:0007669"/>
    <property type="project" value="InterPro"/>
</dbReference>
<feature type="compositionally biased region" description="Basic and acidic residues" evidence="3">
    <location>
        <begin position="377"/>
        <end position="400"/>
    </location>
</feature>
<dbReference type="GO" id="GO:0005525">
    <property type="term" value="F:GTP binding"/>
    <property type="evidence" value="ECO:0007669"/>
    <property type="project" value="UniProtKB-KW"/>
</dbReference>
<gene>
    <name evidence="4" type="ORF">GBAR_LOCUS2398</name>
</gene>
<dbReference type="GO" id="GO:0008270">
    <property type="term" value="F:zinc ion binding"/>
    <property type="evidence" value="ECO:0007669"/>
    <property type="project" value="InterPro"/>
</dbReference>
<dbReference type="GO" id="GO:0006888">
    <property type="term" value="P:endoplasmic reticulum to Golgi vesicle-mediated transport"/>
    <property type="evidence" value="ECO:0007669"/>
    <property type="project" value="InterPro"/>
</dbReference>
<dbReference type="InterPro" id="IPR036174">
    <property type="entry name" value="Znf_Sec23_Sec24_sf"/>
</dbReference>
<evidence type="ECO:0000256" key="3">
    <source>
        <dbReference type="SAM" id="MobiDB-lite"/>
    </source>
</evidence>
<evidence type="ECO:0000313" key="5">
    <source>
        <dbReference type="Proteomes" id="UP001174909"/>
    </source>
</evidence>
<dbReference type="InterPro" id="IPR005225">
    <property type="entry name" value="Small_GTP-bd"/>
</dbReference>
<feature type="non-terminal residue" evidence="4">
    <location>
        <position position="1"/>
    </location>
</feature>
<comment type="caution">
    <text evidence="4">The sequence shown here is derived from an EMBL/GenBank/DDBJ whole genome shotgun (WGS) entry which is preliminary data.</text>
</comment>
<proteinExistence type="predicted"/>
<dbReference type="AlphaFoldDB" id="A0AA35VY78"/>
<evidence type="ECO:0000256" key="2">
    <source>
        <dbReference type="ARBA" id="ARBA00023134"/>
    </source>
</evidence>
<feature type="region of interest" description="Disordered" evidence="3">
    <location>
        <begin position="372"/>
        <end position="402"/>
    </location>
</feature>
<dbReference type="PROSITE" id="PS51421">
    <property type="entry name" value="RAS"/>
    <property type="match status" value="1"/>
</dbReference>
<dbReference type="SMART" id="SM00173">
    <property type="entry name" value="RAS"/>
    <property type="match status" value="1"/>
</dbReference>
<dbReference type="EMBL" id="CASHTH010000344">
    <property type="protein sequence ID" value="CAI7998304.1"/>
    <property type="molecule type" value="Genomic_DNA"/>
</dbReference>
<dbReference type="Proteomes" id="UP001174909">
    <property type="component" value="Unassembled WGS sequence"/>
</dbReference>
<dbReference type="InterPro" id="IPR020849">
    <property type="entry name" value="Small_GTPase_Ras-type"/>
</dbReference>
<evidence type="ECO:0000313" key="4">
    <source>
        <dbReference type="EMBL" id="CAI7998304.1"/>
    </source>
</evidence>
<protein>
    <submittedName>
        <fullName evidence="4">Circularly permutated Ras protein 1</fullName>
    </submittedName>
</protein>
<feature type="compositionally biased region" description="Polar residues" evidence="3">
    <location>
        <begin position="231"/>
        <end position="246"/>
    </location>
</feature>
<dbReference type="PRINTS" id="PR00449">
    <property type="entry name" value="RASTRNSFRMNG"/>
</dbReference>
<dbReference type="GO" id="GO:0007165">
    <property type="term" value="P:signal transduction"/>
    <property type="evidence" value="ECO:0007669"/>
    <property type="project" value="InterPro"/>
</dbReference>
<organism evidence="4 5">
    <name type="scientific">Geodia barretti</name>
    <name type="common">Barrett's horny sponge</name>
    <dbReference type="NCBI Taxonomy" id="519541"/>
    <lineage>
        <taxon>Eukaryota</taxon>
        <taxon>Metazoa</taxon>
        <taxon>Porifera</taxon>
        <taxon>Demospongiae</taxon>
        <taxon>Heteroscleromorpha</taxon>
        <taxon>Tetractinellida</taxon>
        <taxon>Astrophorina</taxon>
        <taxon>Geodiidae</taxon>
        <taxon>Geodia</taxon>
    </lineage>
</organism>
<dbReference type="SUPFAM" id="SSF82919">
    <property type="entry name" value="Zn-finger domain of Sec23/24"/>
    <property type="match status" value="1"/>
</dbReference>
<dbReference type="InterPro" id="IPR027417">
    <property type="entry name" value="P-loop_NTPase"/>
</dbReference>
<dbReference type="InterPro" id="IPR036465">
    <property type="entry name" value="vWFA_dom_sf"/>
</dbReference>
<dbReference type="SMART" id="SM00174">
    <property type="entry name" value="RHO"/>
    <property type="match status" value="1"/>
</dbReference>
<feature type="compositionally biased region" description="Basic residues" evidence="3">
    <location>
        <begin position="214"/>
        <end position="226"/>
    </location>
</feature>
<dbReference type="InterPro" id="IPR001806">
    <property type="entry name" value="Small_GTPase"/>
</dbReference>
<dbReference type="SMART" id="SM00175">
    <property type="entry name" value="RAB"/>
    <property type="match status" value="1"/>
</dbReference>
<dbReference type="Gene3D" id="3.40.50.410">
    <property type="entry name" value="von Willebrand factor, type A domain"/>
    <property type="match status" value="1"/>
</dbReference>
<feature type="compositionally biased region" description="Low complexity" evidence="3">
    <location>
        <begin position="265"/>
        <end position="274"/>
    </location>
</feature>
<reference evidence="4" key="1">
    <citation type="submission" date="2023-03" db="EMBL/GenBank/DDBJ databases">
        <authorList>
            <person name="Steffen K."/>
            <person name="Cardenas P."/>
        </authorList>
    </citation>
    <scope>NUCLEOTIDE SEQUENCE</scope>
</reference>
<feature type="region of interest" description="Disordered" evidence="3">
    <location>
        <begin position="212"/>
        <end position="246"/>
    </location>
</feature>
<dbReference type="PANTHER" id="PTHR24070">
    <property type="entry name" value="RAS, DI-RAS, AND RHEB FAMILY MEMBERS OF SMALL GTPASE SUPERFAMILY"/>
    <property type="match status" value="1"/>
</dbReference>
<keyword evidence="5" id="KW-1185">Reference proteome</keyword>
<dbReference type="Pfam" id="PF00071">
    <property type="entry name" value="Ras"/>
    <property type="match status" value="2"/>
</dbReference>
<accession>A0AA35VY78</accession>
<dbReference type="SUPFAM" id="SSF52540">
    <property type="entry name" value="P-loop containing nucleoside triphosphate hydrolases"/>
    <property type="match status" value="2"/>
</dbReference>
<name>A0AA35VY78_GEOBA</name>
<sequence length="817" mass="88331">EFVFAPTASTEEYEEIPETRFNHVVTGYASGASVNSSLPDDGETCLLDILDTAGQEEYSAMRECYMRSGDCFIIVYSVTDRQSFQEAQSIFEFTKRIRDADMPVVICGNKCDLQSQREVATQEGVAYADKVGWPFFETSAKLRINIDEAIHELVRRTPRLRGREYKLVILGSGGVGKSSICTQFVMNQFIDQYDPTIEDSYRKQVVVKGIPQQKKAKKASGGKKSAKKPEVTSSGAPKTSKTSQFPGQSVSSLIWSLLSAAAASVPETTTTPETTHPPPPAEEAKTVQVPRCRTNAMLLSLGSLAQEPAGVGEGEVEQCLQCGAVVSCLSCVTSSNGVTMWNCEFCGQENSLSHVSPESVPQSHCTDHLLEPAQSEEGEKGEPADNEKDVTGKKEGEGGSKKSSGGLVIFAVDISGSMCSTTEVPALQAEWASAAGRGGGTRYISRLDAIKEAVARHLDHMALTFPNSTVALVTFDNKVRYYGDGSQSMSQLDTGSLDDVEELMSQGKMFGSDLTLRTLQDSLSDVKQCVSGLATGGSTALGPALAMCVGMASNFPSAEIIVCTDGVSNVGCGNISRGDTGFYTSMGEYAQDSHTTVSVLGIEGSDCAMQHLSSCAAITSGTVNILHPLEMVRQIRLISQNPTLATEVEVVYLMPPVVSAVGRESEAAQVTKVTEWVGNATRETDVSLHFSLDGKKLKNVTSVPFQVQIRYRRKDGSKWLRVISQSRQVSQRREDVERASNMAVVGLSAVQRSARLAQEGKVQQARETLHAVEVMMGRGSVSDQQQEEYAIYREAAEALDRQLMQQRDSDEAVKMLH</sequence>
<dbReference type="Gene3D" id="3.40.50.300">
    <property type="entry name" value="P-loop containing nucleotide triphosphate hydrolases"/>
    <property type="match status" value="2"/>
</dbReference>
<keyword evidence="2" id="KW-0342">GTP-binding</keyword>
<evidence type="ECO:0000256" key="1">
    <source>
        <dbReference type="ARBA" id="ARBA00022741"/>
    </source>
</evidence>